<dbReference type="Proteomes" id="UP000031838">
    <property type="component" value="Chromosome 1"/>
</dbReference>
<dbReference type="InterPro" id="IPR034610">
    <property type="entry name" value="L-fuconate_dehydratase"/>
</dbReference>
<dbReference type="EMBL" id="CP002580">
    <property type="protein sequence ID" value="AJK46501.1"/>
    <property type="molecule type" value="Genomic_DNA"/>
</dbReference>
<dbReference type="PROSITE" id="PS00909">
    <property type="entry name" value="MR_MLE_2"/>
    <property type="match status" value="1"/>
</dbReference>
<comment type="catalytic activity">
    <reaction evidence="1">
        <text>L-fuconate = 2-dehydro-3-deoxy-L-fuconate + H2O</text>
        <dbReference type="Rhea" id="RHEA:22772"/>
        <dbReference type="ChEBI" id="CHEBI:15377"/>
        <dbReference type="ChEBI" id="CHEBI:21291"/>
        <dbReference type="ChEBI" id="CHEBI:37448"/>
        <dbReference type="EC" id="4.2.1.68"/>
    </reaction>
</comment>
<feature type="domain" description="Mandelate racemase/muconate lactonizing enzyme C-terminal" evidence="7">
    <location>
        <begin position="240"/>
        <end position="336"/>
    </location>
</feature>
<evidence type="ECO:0000256" key="4">
    <source>
        <dbReference type="ARBA" id="ARBA00022723"/>
    </source>
</evidence>
<dbReference type="SMART" id="SM00922">
    <property type="entry name" value="MR_MLE"/>
    <property type="match status" value="1"/>
</dbReference>
<evidence type="ECO:0000256" key="3">
    <source>
        <dbReference type="ARBA" id="ARBA00013142"/>
    </source>
</evidence>
<dbReference type="InterPro" id="IPR046945">
    <property type="entry name" value="RHMD-like"/>
</dbReference>
<name>A0A0B6S2N8_BURPL</name>
<dbReference type="FunFam" id="3.20.20.120:FF:000007">
    <property type="entry name" value="Mitochondrial enolase superfamily member 1"/>
    <property type="match status" value="1"/>
</dbReference>
<evidence type="ECO:0000256" key="1">
    <source>
        <dbReference type="ARBA" id="ARBA00001737"/>
    </source>
</evidence>
<dbReference type="Gene3D" id="3.30.390.10">
    <property type="entry name" value="Enolase-like, N-terminal domain"/>
    <property type="match status" value="1"/>
</dbReference>
<dbReference type="Gene3D" id="3.20.20.120">
    <property type="entry name" value="Enolase-like C-terminal domain"/>
    <property type="match status" value="1"/>
</dbReference>
<keyword evidence="9" id="KW-1185">Reference proteome</keyword>
<gene>
    <name evidence="8" type="ORF">BGL_1c19920</name>
</gene>
<keyword evidence="4" id="KW-0479">Metal-binding</keyword>
<dbReference type="Pfam" id="PF13378">
    <property type="entry name" value="MR_MLE_C"/>
    <property type="match status" value="1"/>
</dbReference>
<dbReference type="AlphaFoldDB" id="A0A0B6S2N8"/>
<dbReference type="CDD" id="cd03324">
    <property type="entry name" value="rTSbeta_L-fuconate_dehydratase"/>
    <property type="match status" value="1"/>
</dbReference>
<dbReference type="GO" id="GO:0000287">
    <property type="term" value="F:magnesium ion binding"/>
    <property type="evidence" value="ECO:0007669"/>
    <property type="project" value="TreeGrafter"/>
</dbReference>
<proteinExistence type="predicted"/>
<dbReference type="EC" id="4.2.1.68" evidence="3"/>
<dbReference type="InterPro" id="IPR029065">
    <property type="entry name" value="Enolase_C-like"/>
</dbReference>
<keyword evidence="8" id="KW-0413">Isomerase</keyword>
<evidence type="ECO:0000256" key="2">
    <source>
        <dbReference type="ARBA" id="ARBA00001946"/>
    </source>
</evidence>
<dbReference type="PANTHER" id="PTHR13794">
    <property type="entry name" value="ENOLASE SUPERFAMILY, MANDELATE RACEMASE"/>
    <property type="match status" value="1"/>
</dbReference>
<dbReference type="InterPro" id="IPR036849">
    <property type="entry name" value="Enolase-like_C_sf"/>
</dbReference>
<protein>
    <recommendedName>
        <fullName evidence="3">L-fuconate dehydratase</fullName>
        <ecNumber evidence="3">4.2.1.68</ecNumber>
    </recommendedName>
</protein>
<keyword evidence="6" id="KW-0456">Lyase</keyword>
<dbReference type="SUPFAM" id="SSF54826">
    <property type="entry name" value="Enolase N-terminal domain-like"/>
    <property type="match status" value="1"/>
</dbReference>
<reference evidence="8 9" key="2">
    <citation type="journal article" date="2016" name="Appl. Microbiol. Biotechnol.">
        <title>Mutations improving production and secretion of extracellular lipase by Burkholderia glumae PG1.</title>
        <authorList>
            <person name="Knapp A."/>
            <person name="Voget S."/>
            <person name="Gao R."/>
            <person name="Zaburannyi N."/>
            <person name="Krysciak D."/>
            <person name="Breuer M."/>
            <person name="Hauer B."/>
            <person name="Streit W.R."/>
            <person name="Muller R."/>
            <person name="Daniel R."/>
            <person name="Jaeger K.E."/>
        </authorList>
    </citation>
    <scope>NUCLEOTIDE SEQUENCE [LARGE SCALE GENOMIC DNA]</scope>
    <source>
        <strain evidence="8 9">PG1</strain>
    </source>
</reference>
<evidence type="ECO:0000256" key="5">
    <source>
        <dbReference type="ARBA" id="ARBA00022842"/>
    </source>
</evidence>
<keyword evidence="5" id="KW-0460">Magnesium</keyword>
<dbReference type="SUPFAM" id="SSF51604">
    <property type="entry name" value="Enolase C-terminal domain-like"/>
    <property type="match status" value="1"/>
</dbReference>
<dbReference type="InterPro" id="IPR013342">
    <property type="entry name" value="Mandelate_racemase_C"/>
</dbReference>
<evidence type="ECO:0000256" key="6">
    <source>
        <dbReference type="ARBA" id="ARBA00023239"/>
    </source>
</evidence>
<evidence type="ECO:0000313" key="9">
    <source>
        <dbReference type="Proteomes" id="UP000031838"/>
    </source>
</evidence>
<accession>A0A0B6S2N8</accession>
<dbReference type="SFLD" id="SFLDF00111">
    <property type="entry name" value="L-fuconate_dehydratase"/>
    <property type="match status" value="1"/>
</dbReference>
<dbReference type="SFLD" id="SFLDS00001">
    <property type="entry name" value="Enolase"/>
    <property type="match status" value="1"/>
</dbReference>
<dbReference type="SFLD" id="SFLDG00179">
    <property type="entry name" value="mandelate_racemase"/>
    <property type="match status" value="1"/>
</dbReference>
<comment type="cofactor">
    <cofactor evidence="2">
        <name>Mg(2+)</name>
        <dbReference type="ChEBI" id="CHEBI:18420"/>
    </cofactor>
</comment>
<dbReference type="PANTHER" id="PTHR13794:SF58">
    <property type="entry name" value="MITOCHONDRIAL ENOLASE SUPERFAMILY MEMBER 1"/>
    <property type="match status" value="1"/>
</dbReference>
<evidence type="ECO:0000259" key="7">
    <source>
        <dbReference type="SMART" id="SM00922"/>
    </source>
</evidence>
<dbReference type="InterPro" id="IPR029017">
    <property type="entry name" value="Enolase-like_N"/>
</dbReference>
<organism evidence="8 9">
    <name type="scientific">Burkholderia plantarii</name>
    <dbReference type="NCBI Taxonomy" id="41899"/>
    <lineage>
        <taxon>Bacteria</taxon>
        <taxon>Pseudomonadati</taxon>
        <taxon>Pseudomonadota</taxon>
        <taxon>Betaproteobacteria</taxon>
        <taxon>Burkholderiales</taxon>
        <taxon>Burkholderiaceae</taxon>
        <taxon>Burkholderia</taxon>
    </lineage>
</organism>
<dbReference type="GO" id="GO:0016853">
    <property type="term" value="F:isomerase activity"/>
    <property type="evidence" value="ECO:0007669"/>
    <property type="project" value="UniProtKB-KW"/>
</dbReference>
<dbReference type="Pfam" id="PF02746">
    <property type="entry name" value="MR_MLE_N"/>
    <property type="match status" value="1"/>
</dbReference>
<dbReference type="GO" id="GO:0016052">
    <property type="term" value="P:carbohydrate catabolic process"/>
    <property type="evidence" value="ECO:0007669"/>
    <property type="project" value="InterPro"/>
</dbReference>
<dbReference type="KEGG" id="bgp:BGL_1c19920"/>
<dbReference type="GO" id="GO:0050023">
    <property type="term" value="F:L-fuconate dehydratase activity"/>
    <property type="evidence" value="ECO:0007669"/>
    <property type="project" value="UniProtKB-EC"/>
</dbReference>
<dbReference type="HOGENOM" id="CLU_030273_2_0_4"/>
<dbReference type="GO" id="GO:0009063">
    <property type="term" value="P:amino acid catabolic process"/>
    <property type="evidence" value="ECO:0007669"/>
    <property type="project" value="InterPro"/>
</dbReference>
<reference evidence="9" key="1">
    <citation type="submission" date="2011-03" db="EMBL/GenBank/DDBJ databases">
        <authorList>
            <person name="Voget S."/>
            <person name="Streit W.R."/>
            <person name="Jaeger K.E."/>
            <person name="Daniel R."/>
        </authorList>
    </citation>
    <scope>NUCLEOTIDE SEQUENCE [LARGE SCALE GENOMIC DNA]</scope>
    <source>
        <strain evidence="9">PG1</strain>
    </source>
</reference>
<dbReference type="InterPro" id="IPR013341">
    <property type="entry name" value="Mandelate_racemase_N_dom"/>
</dbReference>
<evidence type="ECO:0000313" key="8">
    <source>
        <dbReference type="EMBL" id="AJK46501.1"/>
    </source>
</evidence>
<sequence length="477" mass="52879">MAAIGWTIKPIDANTPVTTARPPASIAIPKRRSTHLDSRPITMPIIRSMRVLDVRFPTSQRLDGSDAMNPDPDYSAAYVILDTDHDGLAGHGLTFTIGRGNEICCAAIEAMRHLVVGLDLDWIREDMGRFWRHLTSDSQLRWIGPDKGAIHLATGAVVNAAWDLWAKAEGKPLWRLVADMTPEQLVRCIDFRYLSDGLTRDEALALLQRQAPGKAERIATLEREGYPCYTTSAGWLGYGDDKLRRLCQEAVDAGFHHVKLKVGANLEDDIRRVTIAREVLGPDRKLMIDANQVWEVSEAIDWVRELAFAKPWFIEEPTSPDDVEGHRKIREAIGPVQVATGEMCQNRVLFKQFIMRGAIDVVQIDACRLGGVNEILAVMLLAAKYGLPVCPHAGGVGLCEYVQHLSMIDYVCIAGTREGRVIEYVDHLHEHFVEPCVVRDAAYLPPTAPGFSIEMKPESLEQYRFRGTSGAPAGAAA</sequence>
<dbReference type="InterPro" id="IPR018110">
    <property type="entry name" value="Mandel_Rmase/mucon_lact_enz_CS"/>
</dbReference>